<dbReference type="PANTHER" id="PTHR43649:SF29">
    <property type="entry name" value="OSMOPROTECTIVE COMPOUNDS-BINDING PROTEIN GGTB"/>
    <property type="match status" value="1"/>
</dbReference>
<dbReference type="Proteomes" id="UP001153387">
    <property type="component" value="Unassembled WGS sequence"/>
</dbReference>
<dbReference type="RefSeq" id="WP_277565179.1">
    <property type="nucleotide sequence ID" value="NZ_JAPDHZ010000002.1"/>
</dbReference>
<evidence type="ECO:0000313" key="3">
    <source>
        <dbReference type="EMBL" id="MDG0790383.1"/>
    </source>
</evidence>
<dbReference type="Gene3D" id="3.40.190.10">
    <property type="entry name" value="Periplasmic binding protein-like II"/>
    <property type="match status" value="2"/>
</dbReference>
<dbReference type="SUPFAM" id="SSF53850">
    <property type="entry name" value="Periplasmic binding protein-like II"/>
    <property type="match status" value="1"/>
</dbReference>
<keyword evidence="2" id="KW-0813">Transport</keyword>
<dbReference type="PANTHER" id="PTHR43649">
    <property type="entry name" value="ARABINOSE-BINDING PROTEIN-RELATED"/>
    <property type="match status" value="1"/>
</dbReference>
<reference evidence="3 4" key="1">
    <citation type="submission" date="2022-10" db="EMBL/GenBank/DDBJ databases">
        <title>Comparative genomic analysis of Cohnella hashimotonis sp. nov., isolated from the International Space Station.</title>
        <authorList>
            <person name="Simpson A."/>
            <person name="Venkateswaran K."/>
        </authorList>
    </citation>
    <scope>NUCLEOTIDE SEQUENCE [LARGE SCALE GENOMIC DNA]</scope>
    <source>
        <strain evidence="3 4">DSM 18997</strain>
    </source>
</reference>
<proteinExistence type="inferred from homology"/>
<organism evidence="3 4">
    <name type="scientific">Cohnella ginsengisoli</name>
    <dbReference type="NCBI Taxonomy" id="425004"/>
    <lineage>
        <taxon>Bacteria</taxon>
        <taxon>Bacillati</taxon>
        <taxon>Bacillota</taxon>
        <taxon>Bacilli</taxon>
        <taxon>Bacillales</taxon>
        <taxon>Paenibacillaceae</taxon>
        <taxon>Cohnella</taxon>
    </lineage>
</organism>
<dbReference type="InterPro" id="IPR050490">
    <property type="entry name" value="Bact_solute-bd_prot1"/>
</dbReference>
<gene>
    <name evidence="3" type="ORF">OMP38_05630</name>
</gene>
<dbReference type="InterPro" id="IPR006059">
    <property type="entry name" value="SBP"/>
</dbReference>
<dbReference type="Pfam" id="PF01547">
    <property type="entry name" value="SBP_bac_1"/>
    <property type="match status" value="1"/>
</dbReference>
<evidence type="ECO:0000256" key="1">
    <source>
        <dbReference type="ARBA" id="ARBA00008520"/>
    </source>
</evidence>
<dbReference type="AlphaFoldDB" id="A0A9X4QL58"/>
<evidence type="ECO:0000313" key="4">
    <source>
        <dbReference type="Proteomes" id="UP001153387"/>
    </source>
</evidence>
<dbReference type="EMBL" id="JAPDHZ010000002">
    <property type="protein sequence ID" value="MDG0790383.1"/>
    <property type="molecule type" value="Genomic_DNA"/>
</dbReference>
<keyword evidence="4" id="KW-1185">Reference proteome</keyword>
<comment type="similarity">
    <text evidence="1">Belongs to the bacterial solute-binding protein 1 family.</text>
</comment>
<protein>
    <submittedName>
        <fullName evidence="3">Extracellular solute-binding protein</fullName>
    </submittedName>
</protein>
<name>A0A9X4QL58_9BACL</name>
<evidence type="ECO:0000256" key="2">
    <source>
        <dbReference type="ARBA" id="ARBA00022448"/>
    </source>
</evidence>
<sequence>MTQYETDPIKEALKVAASARTLPDMWFTWGGTLGSFYADNGMTKDLTQIAADQNWSAKYNKAALDMVTYNGKISGVPIHLNVMGMWYPKSVYDKAGLKAPTTFAEFESQLQKLKDSGVTPLAFGSKGGWHTMRLTEQLLEHFAGPQLHDKLNALDASWNDPAVVKTFEKLKEYTDKGYFPKGYSMVDPTEAEALIYQEQAGMINEGTWFDGTITAEGFDNSKFDVFSFPTEQTPQRASVFAEMFQINGESDPAKQDAAVRLGEFIADYITKNGHGTPATLNAPVSDATPHVSALLDSAKAGGFLITDQALPQEVVQKLFEAQDKVALKEWTPAQAAEEMEKAAQTYKSRKK</sequence>
<accession>A0A9X4QL58</accession>
<comment type="caution">
    <text evidence="3">The sequence shown here is derived from an EMBL/GenBank/DDBJ whole genome shotgun (WGS) entry which is preliminary data.</text>
</comment>